<dbReference type="OrthoDB" id="7691501at2"/>
<comment type="caution">
    <text evidence="1">The sequence shown here is derived from an EMBL/GenBank/DDBJ whole genome shotgun (WGS) entry which is preliminary data.</text>
</comment>
<reference evidence="1 2" key="1">
    <citation type="submission" date="2016-12" db="EMBL/GenBank/DDBJ databases">
        <title>The draft genome sequence of HSLHS2.</title>
        <authorList>
            <person name="Hu D."/>
            <person name="Wang L."/>
            <person name="Shao Z."/>
        </authorList>
    </citation>
    <scope>NUCLEOTIDE SEQUENCE [LARGE SCALE GENOMIC DNA]</scope>
    <source>
        <strain evidence="1">MCCC 1A06712</strain>
    </source>
</reference>
<proteinExistence type="predicted"/>
<protein>
    <recommendedName>
        <fullName evidence="3">Lipoprotein</fullName>
    </recommendedName>
</protein>
<dbReference type="Proteomes" id="UP000194664">
    <property type="component" value="Unassembled WGS sequence"/>
</dbReference>
<organism evidence="1 2">
    <name type="scientific">Marivivens niveibacter</name>
    <dbReference type="NCBI Taxonomy" id="1930667"/>
    <lineage>
        <taxon>Bacteria</taxon>
        <taxon>Pseudomonadati</taxon>
        <taxon>Pseudomonadota</taxon>
        <taxon>Alphaproteobacteria</taxon>
        <taxon>Rhodobacterales</taxon>
        <taxon>Paracoccaceae</taxon>
        <taxon>Marivivens group</taxon>
        <taxon>Marivivens</taxon>
    </lineage>
</organism>
<gene>
    <name evidence="1" type="ORF">BVC71_09665</name>
</gene>
<sequence>MYRWFLISALAAVAACGPIAPERAAQICEERAQRADGPFGNITLGTNSKSGAFASGEIGISTDYLRGTDPMTVYERCVVDLTGTGPIRPPSL</sequence>
<evidence type="ECO:0008006" key="3">
    <source>
        <dbReference type="Google" id="ProtNLM"/>
    </source>
</evidence>
<keyword evidence="2" id="KW-1185">Reference proteome</keyword>
<dbReference type="EMBL" id="MSPP01000003">
    <property type="protein sequence ID" value="OUD08972.1"/>
    <property type="molecule type" value="Genomic_DNA"/>
</dbReference>
<dbReference type="AlphaFoldDB" id="A0A251WX73"/>
<dbReference type="PROSITE" id="PS51257">
    <property type="entry name" value="PROKAR_LIPOPROTEIN"/>
    <property type="match status" value="1"/>
</dbReference>
<dbReference type="RefSeq" id="WP_086451454.1">
    <property type="nucleotide sequence ID" value="NZ_MSPP01000003.1"/>
</dbReference>
<name>A0A251WX73_9RHOB</name>
<evidence type="ECO:0000313" key="1">
    <source>
        <dbReference type="EMBL" id="OUD08972.1"/>
    </source>
</evidence>
<accession>A0A251WX73</accession>
<evidence type="ECO:0000313" key="2">
    <source>
        <dbReference type="Proteomes" id="UP000194664"/>
    </source>
</evidence>